<evidence type="ECO:0000256" key="3">
    <source>
        <dbReference type="ARBA" id="ARBA00011738"/>
    </source>
</evidence>
<evidence type="ECO:0000256" key="7">
    <source>
        <dbReference type="ARBA" id="ARBA00022833"/>
    </source>
</evidence>
<dbReference type="Gene3D" id="3.30.1490.190">
    <property type="match status" value="1"/>
</dbReference>
<organism evidence="13 14">
    <name type="scientific">Enteractinococcus helveticum</name>
    <dbReference type="NCBI Taxonomy" id="1837282"/>
    <lineage>
        <taxon>Bacteria</taxon>
        <taxon>Bacillati</taxon>
        <taxon>Actinomycetota</taxon>
        <taxon>Actinomycetes</taxon>
        <taxon>Micrococcales</taxon>
        <taxon>Micrococcaceae</taxon>
    </lineage>
</organism>
<feature type="binding site" evidence="12">
    <location>
        <position position="106"/>
    </location>
    <ligand>
        <name>Fe cation</name>
        <dbReference type="ChEBI" id="CHEBI:24875"/>
    </ligand>
</feature>
<reference evidence="13 14" key="1">
    <citation type="submission" date="2016-04" db="EMBL/GenBank/DDBJ databases">
        <title>First whole genome shotgun sequence of the bacterium Enteractinococcus sp. strain UASWS1574.</title>
        <authorList>
            <person name="Crovadore J."/>
            <person name="Chablais R."/>
            <person name="Lefort F."/>
        </authorList>
    </citation>
    <scope>NUCLEOTIDE SEQUENCE [LARGE SCALE GENOMIC DNA]</scope>
    <source>
        <strain evidence="13 14">UASWS1574</strain>
    </source>
</reference>
<feature type="binding site" evidence="11">
    <location>
        <position position="134"/>
    </location>
    <ligand>
        <name>Zn(2+)</name>
        <dbReference type="ChEBI" id="CHEBI:29105"/>
    </ligand>
</feature>
<evidence type="ECO:0000256" key="6">
    <source>
        <dbReference type="ARBA" id="ARBA00022723"/>
    </source>
</evidence>
<evidence type="ECO:0000256" key="12">
    <source>
        <dbReference type="PIRSR" id="PIRSR602481-2"/>
    </source>
</evidence>
<evidence type="ECO:0000256" key="10">
    <source>
        <dbReference type="ARBA" id="ARBA00023163"/>
    </source>
</evidence>
<dbReference type="GO" id="GO:0005829">
    <property type="term" value="C:cytosol"/>
    <property type="evidence" value="ECO:0007669"/>
    <property type="project" value="TreeGrafter"/>
</dbReference>
<dbReference type="GO" id="GO:0008270">
    <property type="term" value="F:zinc ion binding"/>
    <property type="evidence" value="ECO:0007669"/>
    <property type="project" value="TreeGrafter"/>
</dbReference>
<evidence type="ECO:0000256" key="1">
    <source>
        <dbReference type="ARBA" id="ARBA00004496"/>
    </source>
</evidence>
<dbReference type="GO" id="GO:1900376">
    <property type="term" value="P:regulation of secondary metabolite biosynthetic process"/>
    <property type="evidence" value="ECO:0007669"/>
    <property type="project" value="TreeGrafter"/>
</dbReference>
<evidence type="ECO:0000256" key="2">
    <source>
        <dbReference type="ARBA" id="ARBA00007957"/>
    </source>
</evidence>
<feature type="binding site" evidence="11">
    <location>
        <position position="131"/>
    </location>
    <ligand>
        <name>Zn(2+)</name>
        <dbReference type="ChEBI" id="CHEBI:29105"/>
    </ligand>
</feature>
<keyword evidence="10" id="KW-0804">Transcription</keyword>
<dbReference type="Pfam" id="PF01475">
    <property type="entry name" value="FUR"/>
    <property type="match status" value="1"/>
</dbReference>
<proteinExistence type="inferred from homology"/>
<accession>A0A1B7M1X1</accession>
<keyword evidence="4" id="KW-0963">Cytoplasm</keyword>
<evidence type="ECO:0000313" key="14">
    <source>
        <dbReference type="Proteomes" id="UP000078292"/>
    </source>
</evidence>
<evidence type="ECO:0000313" key="13">
    <source>
        <dbReference type="EMBL" id="OAV62555.1"/>
    </source>
</evidence>
<evidence type="ECO:0000256" key="5">
    <source>
        <dbReference type="ARBA" id="ARBA00022491"/>
    </source>
</evidence>
<keyword evidence="12" id="KW-0408">Iron</keyword>
<comment type="similarity">
    <text evidence="2">Belongs to the Fur family.</text>
</comment>
<comment type="subcellular location">
    <subcellularLocation>
        <location evidence="1">Cytoplasm</location>
    </subcellularLocation>
</comment>
<dbReference type="GO" id="GO:0003700">
    <property type="term" value="F:DNA-binding transcription factor activity"/>
    <property type="evidence" value="ECO:0007669"/>
    <property type="project" value="InterPro"/>
</dbReference>
<dbReference type="STRING" id="1837282.A6F49_06345"/>
<dbReference type="GO" id="GO:0045892">
    <property type="term" value="P:negative regulation of DNA-templated transcription"/>
    <property type="evidence" value="ECO:0007669"/>
    <property type="project" value="TreeGrafter"/>
</dbReference>
<dbReference type="AlphaFoldDB" id="A0A1B7M1X1"/>
<dbReference type="OrthoDB" id="8659436at2"/>
<evidence type="ECO:0000256" key="4">
    <source>
        <dbReference type="ARBA" id="ARBA00022490"/>
    </source>
</evidence>
<comment type="cofactor">
    <cofactor evidence="11">
        <name>Zn(2+)</name>
        <dbReference type="ChEBI" id="CHEBI:29105"/>
    </cofactor>
    <text evidence="11">Binds 1 zinc ion per subunit.</text>
</comment>
<feature type="binding site" evidence="12">
    <location>
        <position position="85"/>
    </location>
    <ligand>
        <name>Fe cation</name>
        <dbReference type="ChEBI" id="CHEBI:24875"/>
    </ligand>
</feature>
<dbReference type="InterPro" id="IPR002481">
    <property type="entry name" value="FUR"/>
</dbReference>
<dbReference type="PANTHER" id="PTHR33202">
    <property type="entry name" value="ZINC UPTAKE REGULATION PROTEIN"/>
    <property type="match status" value="1"/>
</dbReference>
<dbReference type="SUPFAM" id="SSF46785">
    <property type="entry name" value="Winged helix' DNA-binding domain"/>
    <property type="match status" value="1"/>
</dbReference>
<gene>
    <name evidence="13" type="ORF">A6F49_06345</name>
</gene>
<keyword evidence="7 11" id="KW-0862">Zinc</keyword>
<name>A0A1B7M1X1_9MICC</name>
<dbReference type="InterPro" id="IPR043135">
    <property type="entry name" value="Fur_C"/>
</dbReference>
<comment type="subunit">
    <text evidence="3">Homodimer.</text>
</comment>
<keyword evidence="8" id="KW-0805">Transcription regulation</keyword>
<keyword evidence="6 11" id="KW-0479">Metal-binding</keyword>
<sequence length="139" mass="15428">MSSASSPRPRTRNTWQKQAIDTILDHSPDFLSAQQVHQSVAESGRTVSLATVYRVLQSQVEDGVVDILALDDGQTLFRKCASTGHHHHLVCRNCRATQEIEAPKIEQWADHVGEDFGYTDINHTLEIYGLCPQCAQAAT</sequence>
<keyword evidence="5" id="KW-0678">Repressor</keyword>
<dbReference type="CDD" id="cd07153">
    <property type="entry name" value="Fur_like"/>
    <property type="match status" value="1"/>
</dbReference>
<dbReference type="GO" id="GO:0000976">
    <property type="term" value="F:transcription cis-regulatory region binding"/>
    <property type="evidence" value="ECO:0007669"/>
    <property type="project" value="TreeGrafter"/>
</dbReference>
<feature type="binding site" evidence="11">
    <location>
        <position position="94"/>
    </location>
    <ligand>
        <name>Zn(2+)</name>
        <dbReference type="ChEBI" id="CHEBI:29105"/>
    </ligand>
</feature>
<feature type="binding site" evidence="11">
    <location>
        <position position="91"/>
    </location>
    <ligand>
        <name>Zn(2+)</name>
        <dbReference type="ChEBI" id="CHEBI:29105"/>
    </ligand>
</feature>
<dbReference type="InterPro" id="IPR036390">
    <property type="entry name" value="WH_DNA-bd_sf"/>
</dbReference>
<comment type="cofactor">
    <cofactor evidence="12">
        <name>Mn(2+)</name>
        <dbReference type="ChEBI" id="CHEBI:29035"/>
    </cofactor>
    <cofactor evidence="12">
        <name>Fe(2+)</name>
        <dbReference type="ChEBI" id="CHEBI:29033"/>
    </cofactor>
    <text evidence="12">Binds 1 Mn(2+) or Fe(2+) ion per subunit.</text>
</comment>
<dbReference type="Gene3D" id="1.10.10.10">
    <property type="entry name" value="Winged helix-like DNA-binding domain superfamily/Winged helix DNA-binding domain"/>
    <property type="match status" value="1"/>
</dbReference>
<dbReference type="EMBL" id="LXEY01000011">
    <property type="protein sequence ID" value="OAV62555.1"/>
    <property type="molecule type" value="Genomic_DNA"/>
</dbReference>
<comment type="caution">
    <text evidence="13">The sequence shown here is derived from an EMBL/GenBank/DDBJ whole genome shotgun (WGS) entry which is preliminary data.</text>
</comment>
<dbReference type="PANTHER" id="PTHR33202:SF2">
    <property type="entry name" value="FERRIC UPTAKE REGULATION PROTEIN"/>
    <property type="match status" value="1"/>
</dbReference>
<dbReference type="InterPro" id="IPR036388">
    <property type="entry name" value="WH-like_DNA-bd_sf"/>
</dbReference>
<dbReference type="RefSeq" id="WP_043057024.1">
    <property type="nucleotide sequence ID" value="NZ_LXEY01000011.1"/>
</dbReference>
<dbReference type="Proteomes" id="UP000078292">
    <property type="component" value="Unassembled WGS sequence"/>
</dbReference>
<keyword evidence="14" id="KW-1185">Reference proteome</keyword>
<evidence type="ECO:0000256" key="9">
    <source>
        <dbReference type="ARBA" id="ARBA00023125"/>
    </source>
</evidence>
<feature type="binding site" evidence="12">
    <location>
        <position position="123"/>
    </location>
    <ligand>
        <name>Fe cation</name>
        <dbReference type="ChEBI" id="CHEBI:24875"/>
    </ligand>
</feature>
<keyword evidence="9" id="KW-0238">DNA-binding</keyword>
<evidence type="ECO:0000256" key="8">
    <source>
        <dbReference type="ARBA" id="ARBA00023015"/>
    </source>
</evidence>
<protein>
    <submittedName>
        <fullName evidence="13">Transcriptional repressor</fullName>
    </submittedName>
</protein>
<evidence type="ECO:0000256" key="11">
    <source>
        <dbReference type="PIRSR" id="PIRSR602481-1"/>
    </source>
</evidence>